<dbReference type="InterPro" id="IPR000182">
    <property type="entry name" value="GNAT_dom"/>
</dbReference>
<evidence type="ECO:0000313" key="6">
    <source>
        <dbReference type="Proteomes" id="UP000646365"/>
    </source>
</evidence>
<comment type="caution">
    <text evidence="5">The sequence shown here is derived from an EMBL/GenBank/DDBJ whole genome shotgun (WGS) entry which is preliminary data.</text>
</comment>
<dbReference type="PANTHER" id="PTHR10545">
    <property type="entry name" value="DIAMINE N-ACETYLTRANSFERASE"/>
    <property type="match status" value="1"/>
</dbReference>
<dbReference type="CDD" id="cd04301">
    <property type="entry name" value="NAT_SF"/>
    <property type="match status" value="1"/>
</dbReference>
<organism evidence="5 6">
    <name type="scientific">Aliidongia dinghuensis</name>
    <dbReference type="NCBI Taxonomy" id="1867774"/>
    <lineage>
        <taxon>Bacteria</taxon>
        <taxon>Pseudomonadati</taxon>
        <taxon>Pseudomonadota</taxon>
        <taxon>Alphaproteobacteria</taxon>
        <taxon>Rhodospirillales</taxon>
        <taxon>Dongiaceae</taxon>
        <taxon>Aliidongia</taxon>
    </lineage>
</organism>
<dbReference type="PROSITE" id="PS51186">
    <property type="entry name" value="GNAT"/>
    <property type="match status" value="1"/>
</dbReference>
<name>A0A8J2YSW1_9PROT</name>
<dbReference type="Gene3D" id="3.40.630.30">
    <property type="match status" value="1"/>
</dbReference>
<dbReference type="InterPro" id="IPR016181">
    <property type="entry name" value="Acyl_CoA_acyltransferase"/>
</dbReference>
<feature type="domain" description="N-acetyltransferase" evidence="4">
    <location>
        <begin position="4"/>
        <end position="159"/>
    </location>
</feature>
<reference evidence="5" key="2">
    <citation type="submission" date="2020-09" db="EMBL/GenBank/DDBJ databases">
        <authorList>
            <person name="Sun Q."/>
            <person name="Zhou Y."/>
        </authorList>
    </citation>
    <scope>NUCLEOTIDE SEQUENCE</scope>
    <source>
        <strain evidence="5">CGMCC 1.15725</strain>
    </source>
</reference>
<sequence>MPRIHLRDATPDDVPVILALIRELAAFEREPDAVVATEADLLRDGFGPEKRFGCRVAELDDRVVGFALWFFSYSTWLGRAGIYLEDLYVAESARGHGIGRRLIIDMAQLAVRHGAQRLDLAVLDWNPARGFYERLGIKHRSDWLPYRIDGEALERVAAEAD</sequence>
<dbReference type="PANTHER" id="PTHR10545:SF29">
    <property type="entry name" value="GH14572P-RELATED"/>
    <property type="match status" value="1"/>
</dbReference>
<dbReference type="FunFam" id="3.40.630.30:FF:000064">
    <property type="entry name" value="GNAT family acetyltransferase"/>
    <property type="match status" value="1"/>
</dbReference>
<keyword evidence="6" id="KW-1185">Reference proteome</keyword>
<evidence type="ECO:0000256" key="3">
    <source>
        <dbReference type="ARBA" id="ARBA00023315"/>
    </source>
</evidence>
<dbReference type="EMBL" id="BMJQ01000005">
    <property type="protein sequence ID" value="GGF17236.1"/>
    <property type="molecule type" value="Genomic_DNA"/>
</dbReference>
<evidence type="ECO:0000259" key="4">
    <source>
        <dbReference type="PROSITE" id="PS51186"/>
    </source>
</evidence>
<accession>A0A8J2YSW1</accession>
<keyword evidence="2" id="KW-0808">Transferase</keyword>
<proteinExistence type="inferred from homology"/>
<dbReference type="GO" id="GO:0008080">
    <property type="term" value="F:N-acetyltransferase activity"/>
    <property type="evidence" value="ECO:0007669"/>
    <property type="project" value="UniProtKB-ARBA"/>
</dbReference>
<gene>
    <name evidence="5" type="ORF">GCM10011611_23780</name>
</gene>
<protein>
    <submittedName>
        <fullName evidence="5">N-acetyltransferase</fullName>
    </submittedName>
</protein>
<keyword evidence="3" id="KW-0012">Acyltransferase</keyword>
<dbReference type="AlphaFoldDB" id="A0A8J2YSW1"/>
<dbReference type="SUPFAM" id="SSF55729">
    <property type="entry name" value="Acyl-CoA N-acyltransferases (Nat)"/>
    <property type="match status" value="1"/>
</dbReference>
<dbReference type="InterPro" id="IPR051016">
    <property type="entry name" value="Diverse_Substrate_AcTransf"/>
</dbReference>
<dbReference type="Pfam" id="PF00583">
    <property type="entry name" value="Acetyltransf_1"/>
    <property type="match status" value="1"/>
</dbReference>
<evidence type="ECO:0000313" key="5">
    <source>
        <dbReference type="EMBL" id="GGF17236.1"/>
    </source>
</evidence>
<comment type="similarity">
    <text evidence="1">Belongs to the acetyltransferase family.</text>
</comment>
<evidence type="ECO:0000256" key="2">
    <source>
        <dbReference type="ARBA" id="ARBA00022679"/>
    </source>
</evidence>
<dbReference type="Proteomes" id="UP000646365">
    <property type="component" value="Unassembled WGS sequence"/>
</dbReference>
<evidence type="ECO:0000256" key="1">
    <source>
        <dbReference type="ARBA" id="ARBA00008694"/>
    </source>
</evidence>
<dbReference type="RefSeq" id="WP_189045876.1">
    <property type="nucleotide sequence ID" value="NZ_BMJQ01000005.1"/>
</dbReference>
<reference evidence="5" key="1">
    <citation type="journal article" date="2014" name="Int. J. Syst. Evol. Microbiol.">
        <title>Complete genome sequence of Corynebacterium casei LMG S-19264T (=DSM 44701T), isolated from a smear-ripened cheese.</title>
        <authorList>
            <consortium name="US DOE Joint Genome Institute (JGI-PGF)"/>
            <person name="Walter F."/>
            <person name="Albersmeier A."/>
            <person name="Kalinowski J."/>
            <person name="Ruckert C."/>
        </authorList>
    </citation>
    <scope>NUCLEOTIDE SEQUENCE</scope>
    <source>
        <strain evidence="5">CGMCC 1.15725</strain>
    </source>
</reference>